<evidence type="ECO:0000256" key="1">
    <source>
        <dbReference type="SAM" id="Phobius"/>
    </source>
</evidence>
<dbReference type="AlphaFoldDB" id="A0A1F5P485"/>
<evidence type="ECO:0000313" key="4">
    <source>
        <dbReference type="Proteomes" id="UP000176339"/>
    </source>
</evidence>
<feature type="transmembrane region" description="Helical" evidence="1">
    <location>
        <begin position="32"/>
        <end position="57"/>
    </location>
</feature>
<proteinExistence type="predicted"/>
<evidence type="ECO:0000259" key="2">
    <source>
        <dbReference type="Pfam" id="PF20803"/>
    </source>
</evidence>
<dbReference type="InterPro" id="IPR048846">
    <property type="entry name" value="PaaX-like_central"/>
</dbReference>
<keyword evidence="1" id="KW-0812">Transmembrane</keyword>
<feature type="domain" description="Transcriptional repressor PaaX-like central Cas2-like" evidence="2">
    <location>
        <begin position="128"/>
        <end position="205"/>
    </location>
</feature>
<organism evidence="3 4">
    <name type="scientific">Candidatus Doudnabacteria bacterium RIFCSPHIGHO2_01_FULL_49_9</name>
    <dbReference type="NCBI Taxonomy" id="1817827"/>
    <lineage>
        <taxon>Bacteria</taxon>
        <taxon>Candidatus Doudnaibacteriota</taxon>
    </lineage>
</organism>
<keyword evidence="1" id="KW-1133">Transmembrane helix</keyword>
<sequence>MLDIRGEIRKATPRAGIDLSAEQIERLKTVGAIALAITAVAGVLAVSAVAPNIFVALDKIFGKKQYGSRKDTLDKRQAQLAKSFYYMRRQGYINIEKKGGFLIVHPTEKGLKRVAELNFDNLLISRPKSWSGTWWVIMADIPSKFRIAADMFQMKLKQMGCYPLQRSVWIHPFDPRGEVEAVAAYYRVSPFVTLMEVKRLEESDKEMLEKFFQEKRLI</sequence>
<reference evidence="3 4" key="1">
    <citation type="journal article" date="2016" name="Nat. Commun.">
        <title>Thousands of microbial genomes shed light on interconnected biogeochemical processes in an aquifer system.</title>
        <authorList>
            <person name="Anantharaman K."/>
            <person name="Brown C.T."/>
            <person name="Hug L.A."/>
            <person name="Sharon I."/>
            <person name="Castelle C.J."/>
            <person name="Probst A.J."/>
            <person name="Thomas B.C."/>
            <person name="Singh A."/>
            <person name="Wilkins M.J."/>
            <person name="Karaoz U."/>
            <person name="Brodie E.L."/>
            <person name="Williams K.H."/>
            <person name="Hubbard S.S."/>
            <person name="Banfield J.F."/>
        </authorList>
    </citation>
    <scope>NUCLEOTIDE SEQUENCE [LARGE SCALE GENOMIC DNA]</scope>
</reference>
<comment type="caution">
    <text evidence="3">The sequence shown here is derived from an EMBL/GenBank/DDBJ whole genome shotgun (WGS) entry which is preliminary data.</text>
</comment>
<keyword evidence="1" id="KW-0472">Membrane</keyword>
<dbReference type="Proteomes" id="UP000176339">
    <property type="component" value="Unassembled WGS sequence"/>
</dbReference>
<dbReference type="Pfam" id="PF20803">
    <property type="entry name" value="PaaX_M"/>
    <property type="match status" value="1"/>
</dbReference>
<evidence type="ECO:0000313" key="3">
    <source>
        <dbReference type="EMBL" id="OGE84430.1"/>
    </source>
</evidence>
<protein>
    <recommendedName>
        <fullName evidence="2">Transcriptional repressor PaaX-like central Cas2-like domain-containing protein</fullName>
    </recommendedName>
</protein>
<name>A0A1F5P485_9BACT</name>
<accession>A0A1F5P485</accession>
<dbReference type="EMBL" id="MFEN01000012">
    <property type="protein sequence ID" value="OGE84430.1"/>
    <property type="molecule type" value="Genomic_DNA"/>
</dbReference>
<gene>
    <name evidence="3" type="ORF">A2846_02600</name>
</gene>